<protein>
    <submittedName>
        <fullName evidence="3">Uncharacterized protein</fullName>
    </submittedName>
</protein>
<dbReference type="AlphaFoldDB" id="A0A837G9F6"/>
<sequence>MFSFLLSQRPLLLSCTLCCFPIIAQANDNIPIDLEGEYYAFGAVVDTVQPHASRASAAGMARMSVQWAATPNGRFALTLDHRHGFTNPPPGHWLPQSTGIMSLTGAPFSDQGWRLTHGYWEQTGLSDRWHAMVGYLDSTDFIDLYPYGSPYSGFSNVQFSTGSGTIVLPDEASIGGMIHHQMGAHYYLQLNVSDARADSSHPWLRAEAVFRERRTFEAVELGWVAEPSQALAQQLHVTGWRSEGALEQPQSQEGLSASWNGTLGAWTPFLRGGVAQGSQVLYSSSLVAGTGYQGIGPGIMGMALGQATSNRDGHSIHNAEFFYRLPLGPLTLTPNLQYVEETSARAGVHHAWVMGLRARLGAT</sequence>
<dbReference type="GO" id="GO:0016020">
    <property type="term" value="C:membrane"/>
    <property type="evidence" value="ECO:0007669"/>
    <property type="project" value="InterPro"/>
</dbReference>
<feature type="chain" id="PRO_5040558341" evidence="2">
    <location>
        <begin position="27"/>
        <end position="363"/>
    </location>
</feature>
<gene>
    <name evidence="3" type="ORF">TW71_07810</name>
</gene>
<dbReference type="GO" id="GO:0008643">
    <property type="term" value="P:carbohydrate transport"/>
    <property type="evidence" value="ECO:0007669"/>
    <property type="project" value="InterPro"/>
</dbReference>
<dbReference type="EMBL" id="JXXR01000008">
    <property type="protein sequence ID" value="KJY74849.1"/>
    <property type="molecule type" value="Genomic_DNA"/>
</dbReference>
<reference evidence="3" key="1">
    <citation type="journal article" date="2015" name="BMC Genomics">
        <title>Genome mining reveals unlocked bioactive potential of marine Gram-negative bacteria.</title>
        <authorList>
            <person name="Machado H."/>
            <person name="Sonnenschein E.C."/>
            <person name="Melchiorsen J."/>
            <person name="Gram L."/>
        </authorList>
    </citation>
    <scope>NUCLEOTIDE SEQUENCE</scope>
    <source>
        <strain evidence="3">S2052</strain>
    </source>
</reference>
<dbReference type="RefSeq" id="WP_045985477.1">
    <property type="nucleotide sequence ID" value="NZ_CP063053.1"/>
</dbReference>
<dbReference type="InterPro" id="IPR007049">
    <property type="entry name" value="Carb-sel_porin_OprB"/>
</dbReference>
<evidence type="ECO:0000256" key="1">
    <source>
        <dbReference type="ARBA" id="ARBA00008769"/>
    </source>
</evidence>
<dbReference type="Pfam" id="PF04966">
    <property type="entry name" value="OprB"/>
    <property type="match status" value="1"/>
</dbReference>
<proteinExistence type="inferred from homology"/>
<evidence type="ECO:0000256" key="2">
    <source>
        <dbReference type="RuleBase" id="RU363072"/>
    </source>
</evidence>
<organism evidence="3">
    <name type="scientific">Vibrio coralliilyticus</name>
    <dbReference type="NCBI Taxonomy" id="190893"/>
    <lineage>
        <taxon>Bacteria</taxon>
        <taxon>Pseudomonadati</taxon>
        <taxon>Pseudomonadota</taxon>
        <taxon>Gammaproteobacteria</taxon>
        <taxon>Vibrionales</taxon>
        <taxon>Vibrionaceae</taxon>
        <taxon>Vibrio</taxon>
    </lineage>
</organism>
<feature type="signal peptide" evidence="2">
    <location>
        <begin position="1"/>
        <end position="26"/>
    </location>
</feature>
<dbReference type="GO" id="GO:0015288">
    <property type="term" value="F:porin activity"/>
    <property type="evidence" value="ECO:0007669"/>
    <property type="project" value="InterPro"/>
</dbReference>
<dbReference type="Gene3D" id="2.40.160.180">
    <property type="entry name" value="Carbohydrate-selective porin OprB"/>
    <property type="match status" value="1"/>
</dbReference>
<keyword evidence="2" id="KW-0732">Signal</keyword>
<comment type="caution">
    <text evidence="3">The sequence shown here is derived from an EMBL/GenBank/DDBJ whole genome shotgun (WGS) entry which is preliminary data.</text>
</comment>
<name>A0A837G9F6_9VIBR</name>
<accession>A0A837G9F6</accession>
<evidence type="ECO:0000313" key="3">
    <source>
        <dbReference type="EMBL" id="KJY74849.1"/>
    </source>
</evidence>
<comment type="similarity">
    <text evidence="1 2">Belongs to the OprB family.</text>
</comment>
<dbReference type="InterPro" id="IPR038673">
    <property type="entry name" value="OprB_sf"/>
</dbReference>